<dbReference type="SUPFAM" id="SSF55021">
    <property type="entry name" value="ACT-like"/>
    <property type="match status" value="1"/>
</dbReference>
<dbReference type="SUPFAM" id="SSF52172">
    <property type="entry name" value="CheY-like"/>
    <property type="match status" value="1"/>
</dbReference>
<dbReference type="KEGG" id="maqe:RJ40_05305"/>
<dbReference type="PROSITE" id="PS51671">
    <property type="entry name" value="ACT"/>
    <property type="match status" value="1"/>
</dbReference>
<evidence type="ECO:0000313" key="3">
    <source>
        <dbReference type="Proteomes" id="UP001042704"/>
    </source>
</evidence>
<keyword evidence="3" id="KW-1185">Reference proteome</keyword>
<sequence length="233" mass="24473">MEESEHLHALDILELHAVSIIAENQPGVLRDIAAIMAANGANVVTVQQSILHSGDHAGRALFYFEVECAGGIGKVIADLLAVPTMHQVTTLDTFSKIFGSRVIIFGGGAQVAQVALGAVNEADRHNIRGERISVDTIPLVGEKNLAEAVEAVARLPRASILVLAGSLMGGTISTAVDRVRAAGIPVIALKMAGSVPKHADLVVTDPIQAGVFAVMHVSKRAVFNIARVRGQEF</sequence>
<dbReference type="Pfam" id="PF01842">
    <property type="entry name" value="ACT"/>
    <property type="match status" value="1"/>
</dbReference>
<gene>
    <name evidence="2" type="ORF">RJ40_05305</name>
</gene>
<protein>
    <submittedName>
        <fullName evidence="2">ACT domain-containing protein</fullName>
    </submittedName>
</protein>
<name>A0A8A3S5E7_9EURY</name>
<dbReference type="RefSeq" id="WP_265582319.1">
    <property type="nucleotide sequence ID" value="NZ_CP036172.1"/>
</dbReference>
<organism evidence="2 3">
    <name type="scientific">Methanofollis aquaemaris</name>
    <dbReference type="NCBI Taxonomy" id="126734"/>
    <lineage>
        <taxon>Archaea</taxon>
        <taxon>Methanobacteriati</taxon>
        <taxon>Methanobacteriota</taxon>
        <taxon>Stenosarchaea group</taxon>
        <taxon>Methanomicrobia</taxon>
        <taxon>Methanomicrobiales</taxon>
        <taxon>Methanomicrobiaceae</taxon>
        <taxon>Methanofollis</taxon>
    </lineage>
</organism>
<dbReference type="AlphaFoldDB" id="A0A8A3S5E7"/>
<evidence type="ECO:0000313" key="2">
    <source>
        <dbReference type="EMBL" id="QSZ66951.1"/>
    </source>
</evidence>
<dbReference type="Proteomes" id="UP001042704">
    <property type="component" value="Chromosome"/>
</dbReference>
<dbReference type="PIRSF" id="PIRSF006363">
    <property type="entry name" value="UCP006363_ACT"/>
    <property type="match status" value="1"/>
</dbReference>
<dbReference type="EMBL" id="CP036172">
    <property type="protein sequence ID" value="QSZ66951.1"/>
    <property type="molecule type" value="Genomic_DNA"/>
</dbReference>
<dbReference type="GeneID" id="76423755"/>
<dbReference type="InterPro" id="IPR040537">
    <property type="entry name" value="DUF5612"/>
</dbReference>
<proteinExistence type="predicted"/>
<dbReference type="Gene3D" id="3.30.70.260">
    <property type="match status" value="1"/>
</dbReference>
<dbReference type="InterPro" id="IPR015832">
    <property type="entry name" value="UCP006363_ACT"/>
</dbReference>
<reference evidence="2" key="1">
    <citation type="journal article" date="2001" name="Int. J. Syst. Evol. Microbiol.">
        <title>Methanofollis aquaemaris sp. nov., a methanogen isolated from an aquaculture fish pond.</title>
        <authorList>
            <person name="Lai M.C."/>
            <person name="Chen S.C."/>
        </authorList>
    </citation>
    <scope>NUCLEOTIDE SEQUENCE</scope>
    <source>
        <strain evidence="2">N2F9704</strain>
    </source>
</reference>
<accession>A0A8A3S5E7</accession>
<evidence type="ECO:0000259" key="1">
    <source>
        <dbReference type="PROSITE" id="PS51671"/>
    </source>
</evidence>
<reference evidence="2" key="2">
    <citation type="submission" date="2019-02" db="EMBL/GenBank/DDBJ databases">
        <authorList>
            <person name="Chen S.-C."/>
            <person name="Chien H.-H."/>
            <person name="Lai M.-C."/>
        </authorList>
    </citation>
    <scope>NUCLEOTIDE SEQUENCE</scope>
    <source>
        <strain evidence="2">N2F9704</strain>
    </source>
</reference>
<dbReference type="InterPro" id="IPR011006">
    <property type="entry name" value="CheY-like_superfamily"/>
</dbReference>
<feature type="domain" description="ACT" evidence="1">
    <location>
        <begin position="17"/>
        <end position="102"/>
    </location>
</feature>
<dbReference type="Pfam" id="PF18462">
    <property type="entry name" value="DUF5612"/>
    <property type="match status" value="1"/>
</dbReference>
<dbReference type="InterPro" id="IPR002912">
    <property type="entry name" value="ACT_dom"/>
</dbReference>
<dbReference type="InterPro" id="IPR045865">
    <property type="entry name" value="ACT-like_dom_sf"/>
</dbReference>
<dbReference type="Gene3D" id="3.40.50.10550">
    <property type="entry name" value="Hypothetical protein af1403, domain 2"/>
    <property type="match status" value="1"/>
</dbReference>